<feature type="chain" id="PRO_5011740092" evidence="1">
    <location>
        <begin position="21"/>
        <end position="277"/>
    </location>
</feature>
<feature type="signal peptide" evidence="1">
    <location>
        <begin position="1"/>
        <end position="20"/>
    </location>
</feature>
<gene>
    <name evidence="3" type="ORF">SAMN05216480_103138</name>
</gene>
<evidence type="ECO:0000313" key="3">
    <source>
        <dbReference type="EMBL" id="SFU43081.1"/>
    </source>
</evidence>
<dbReference type="PANTHER" id="PTHR42951:SF22">
    <property type="entry name" value="METALLO BETA-LACTAMASE SUPERFAMILY LIPOPROTEIN"/>
    <property type="match status" value="1"/>
</dbReference>
<evidence type="ECO:0000313" key="4">
    <source>
        <dbReference type="Proteomes" id="UP000199138"/>
    </source>
</evidence>
<dbReference type="SMART" id="SM00849">
    <property type="entry name" value="Lactamase_B"/>
    <property type="match status" value="1"/>
</dbReference>
<dbReference type="EMBL" id="FPBK01000003">
    <property type="protein sequence ID" value="SFU43081.1"/>
    <property type="molecule type" value="Genomic_DNA"/>
</dbReference>
<protein>
    <submittedName>
        <fullName evidence="3">Glyoxylase, beta-lactamase superfamily II</fullName>
    </submittedName>
</protein>
<dbReference type="Gene3D" id="3.60.15.10">
    <property type="entry name" value="Ribonuclease Z/Hydroxyacylglutathione hydrolase-like"/>
    <property type="match status" value="1"/>
</dbReference>
<dbReference type="InterPro" id="IPR001279">
    <property type="entry name" value="Metallo-B-lactamas"/>
</dbReference>
<dbReference type="CDD" id="cd16276">
    <property type="entry name" value="metallo-hydrolase-like_MBL-fold"/>
    <property type="match status" value="1"/>
</dbReference>
<dbReference type="OrthoDB" id="9802248at2"/>
<dbReference type="AlphaFoldDB" id="A0A1I7G420"/>
<dbReference type="STRING" id="1224947.SAMN05216480_103138"/>
<sequence>MSMKKLIALFTFFTISMSFAKDIETIKVKDNLYMVGDRTYSLFYITKTGVVVIDPLNEKHAKATMKAIKKVTDLPVTHLFYSHNHWDHISGGKLFKDQGATIISHIKAKETIAPNPKVIMPDETWEGEFTTYTIGGKTMELYFYGRNHGDGMTTFRFPEHNTVFSIDLVVPDRVLYAYLPDADPSNWVTSLKKIDQLEFDTLLMSHVRAVGSRKDLHLIQNYFNELYAAVQAELDKGTNLFEIPNKVELPNYKHWMNYEEWLPMNVWRILMEKSIGQ</sequence>
<evidence type="ECO:0000259" key="2">
    <source>
        <dbReference type="SMART" id="SM00849"/>
    </source>
</evidence>
<evidence type="ECO:0000256" key="1">
    <source>
        <dbReference type="SAM" id="SignalP"/>
    </source>
</evidence>
<reference evidence="3 4" key="1">
    <citation type="submission" date="2016-10" db="EMBL/GenBank/DDBJ databases">
        <authorList>
            <person name="de Groot N.N."/>
        </authorList>
    </citation>
    <scope>NUCLEOTIDE SEQUENCE [LARGE SCALE GENOMIC DNA]</scope>
    <source>
        <strain evidence="3 4">CGMCC 1.12333</strain>
    </source>
</reference>
<dbReference type="Proteomes" id="UP000199138">
    <property type="component" value="Unassembled WGS sequence"/>
</dbReference>
<dbReference type="SUPFAM" id="SSF56281">
    <property type="entry name" value="Metallo-hydrolase/oxidoreductase"/>
    <property type="match status" value="1"/>
</dbReference>
<dbReference type="PANTHER" id="PTHR42951">
    <property type="entry name" value="METALLO-BETA-LACTAMASE DOMAIN-CONTAINING"/>
    <property type="match status" value="1"/>
</dbReference>
<name>A0A1I7G420_9FLAO</name>
<organism evidence="3 4">
    <name type="scientific">Pustulibacterium marinum</name>
    <dbReference type="NCBI Taxonomy" id="1224947"/>
    <lineage>
        <taxon>Bacteria</taxon>
        <taxon>Pseudomonadati</taxon>
        <taxon>Bacteroidota</taxon>
        <taxon>Flavobacteriia</taxon>
        <taxon>Flavobacteriales</taxon>
        <taxon>Flavobacteriaceae</taxon>
        <taxon>Pustulibacterium</taxon>
    </lineage>
</organism>
<proteinExistence type="predicted"/>
<keyword evidence="4" id="KW-1185">Reference proteome</keyword>
<dbReference type="InterPro" id="IPR036866">
    <property type="entry name" value="RibonucZ/Hydroxyglut_hydro"/>
</dbReference>
<dbReference type="InterPro" id="IPR050855">
    <property type="entry name" value="NDM-1-like"/>
</dbReference>
<feature type="domain" description="Metallo-beta-lactamase" evidence="2">
    <location>
        <begin position="38"/>
        <end position="206"/>
    </location>
</feature>
<accession>A0A1I7G420</accession>
<dbReference type="Pfam" id="PF00753">
    <property type="entry name" value="Lactamase_B"/>
    <property type="match status" value="1"/>
</dbReference>
<keyword evidence="1" id="KW-0732">Signal</keyword>